<dbReference type="Proteomes" id="UP000233837">
    <property type="component" value="Unassembled WGS sequence"/>
</dbReference>
<keyword evidence="3" id="KW-0064">Aspartyl protease</keyword>
<evidence type="ECO:0000256" key="2">
    <source>
        <dbReference type="ARBA" id="ARBA00022723"/>
    </source>
</evidence>
<dbReference type="InterPro" id="IPR012337">
    <property type="entry name" value="RNaseH-like_sf"/>
</dbReference>
<dbReference type="GO" id="GO:0006508">
    <property type="term" value="P:proteolysis"/>
    <property type="evidence" value="ECO:0007669"/>
    <property type="project" value="UniProtKB-KW"/>
</dbReference>
<evidence type="ECO:0000256" key="3">
    <source>
        <dbReference type="ARBA" id="ARBA00022750"/>
    </source>
</evidence>
<feature type="region of interest" description="Disordered" evidence="5">
    <location>
        <begin position="852"/>
        <end position="876"/>
    </location>
</feature>
<dbReference type="InterPro" id="IPR039537">
    <property type="entry name" value="Retrotran_Ty1/copia-like"/>
</dbReference>
<dbReference type="SUPFAM" id="SSF56672">
    <property type="entry name" value="DNA/RNA polymerases"/>
    <property type="match status" value="1"/>
</dbReference>
<feature type="domain" description="Integrase catalytic" evidence="6">
    <location>
        <begin position="248"/>
        <end position="414"/>
    </location>
</feature>
<evidence type="ECO:0000256" key="5">
    <source>
        <dbReference type="SAM" id="MobiDB-lite"/>
    </source>
</evidence>
<dbReference type="PANTHER" id="PTHR42648">
    <property type="entry name" value="TRANSPOSASE, PUTATIVE-RELATED"/>
    <property type="match status" value="1"/>
</dbReference>
<dbReference type="CDD" id="cd09272">
    <property type="entry name" value="RNase_HI_RT_Ty1"/>
    <property type="match status" value="1"/>
</dbReference>
<evidence type="ECO:0000256" key="4">
    <source>
        <dbReference type="ARBA" id="ARBA00022801"/>
    </source>
</evidence>
<dbReference type="InterPro" id="IPR054722">
    <property type="entry name" value="PolX-like_BBD"/>
</dbReference>
<dbReference type="InterPro" id="IPR013103">
    <property type="entry name" value="RVT_2"/>
</dbReference>
<dbReference type="Pfam" id="PF25597">
    <property type="entry name" value="SH3_retrovirus"/>
    <property type="match status" value="1"/>
</dbReference>
<evidence type="ECO:0000256" key="1">
    <source>
        <dbReference type="ARBA" id="ARBA00022670"/>
    </source>
</evidence>
<keyword evidence="8" id="KW-1185">Reference proteome</keyword>
<dbReference type="InterPro" id="IPR043502">
    <property type="entry name" value="DNA/RNA_pol_sf"/>
</dbReference>
<keyword evidence="4" id="KW-0378">Hydrolase</keyword>
<evidence type="ECO:0000259" key="6">
    <source>
        <dbReference type="PROSITE" id="PS50994"/>
    </source>
</evidence>
<keyword evidence="2" id="KW-0479">Metal-binding</keyword>
<dbReference type="InterPro" id="IPR057670">
    <property type="entry name" value="SH3_retrovirus"/>
</dbReference>
<protein>
    <submittedName>
        <fullName evidence="7">Retrovirus-related Pol polyprotein from transposon TNT 1-94</fullName>
    </submittedName>
</protein>
<dbReference type="Gene3D" id="3.30.420.10">
    <property type="entry name" value="Ribonuclease H-like superfamily/Ribonuclease H"/>
    <property type="match status" value="1"/>
</dbReference>
<dbReference type="PROSITE" id="PS50994">
    <property type="entry name" value="INTEGRASE"/>
    <property type="match status" value="1"/>
</dbReference>
<sequence length="1100" mass="124219">MALPTPTSALPSPTRPTCQICNKVGHIALNCWHRSNPRFAPTNPRSINALLAQPNQIPSQDWIIDSGASNHLTPDLSNLQYPVQYHGQDSVSIANGSQLPVAHSGQCLLPLPETPRKLYLRKLLHVPHLSHNLLSVSKLTTDNPVSVSFNANGFKIKDRKDRRLLLHGPLHDGLYQLRRPAVHKHMAFHANSNQETLWHSRLGHPHHGLLKDLLPHLPGITQISNKFFCTSCTVAKCHKFPFNKTHSVSSAAFDLIHSDVWGPAPVHSMDSFRYYVIFIDDFTRFSWLYLMQSKQETLSKFKLFQQLIRTQFHTTPKALRSDGGGEFISHEFTNFLHQHGIQRQLSCPHTPEQNGLAERKHRHLLDLARTLLHAANLPSTFWAEAISTANYLVNRLPSSSIANQTPFYRLHGHHPSYTHLCTFGCQCFPWLRPYAANKLSPRSRECTFIGYSPFHKGYKCLDLLSNKIFISRHVTFNESQFPYRTTNPVKPTTFSHSQHTTPPMLLIPTSLASKPVPTPTSKPLHTSASITTTDHSLSSINEIPFPISVTSNIPTPSAPHLPSHHMQTRLKSGISKPKQILSLLTAHSPNPTPTTYAQAVKHSHWRQAMSEEFHALQKQATWTLVPAPDHTPILGCKWTFKIKLLPNGQVDRYKARLVAQGYDQQYGVNYTETFSPVAKMTTIRILLTLALNRNWQILQLDVSNAFLHGDLSENIYMRQPPGFVDSASPSSVCKLNKSLYGLKQAPRQWFDKLTTFLQNQGFRFTRSDPSLLSYHHNNIQIFLLIYVDDFLITGNDSAALNNLLSKLHSQFALKQSSQLSLFLGIQILRQPTGLFLTQQHYAEKLLNDSGMADCKPADTPSTPKSNHTATSNQPFHDPKLYRRLADSLQYLSITRPDIAFATNQVCQHMHMPTILDFQALKRLLRYVKGTLSFGLPLTTGDLTLRTYTDADWASDSSDRKSISGFCTFLGPNLISWSVKKQVTVAKSSTEAEYRSFSAATSDVIWLRRLTEELGLSQPSPTQIFCDNTSAIALARNPVFHARTKHIEIDYQFIRQHLMHGAISITHIPSEEQIADILTKSFSACRFHNLRHKLTIRSQND</sequence>
<dbReference type="Pfam" id="PF22936">
    <property type="entry name" value="Pol_BBD"/>
    <property type="match status" value="1"/>
</dbReference>
<dbReference type="GO" id="GO:0003676">
    <property type="term" value="F:nucleic acid binding"/>
    <property type="evidence" value="ECO:0007669"/>
    <property type="project" value="InterPro"/>
</dbReference>
<dbReference type="GO" id="GO:0046872">
    <property type="term" value="F:metal ion binding"/>
    <property type="evidence" value="ECO:0007669"/>
    <property type="project" value="UniProtKB-KW"/>
</dbReference>
<dbReference type="InterPro" id="IPR036397">
    <property type="entry name" value="RNaseH_sf"/>
</dbReference>
<dbReference type="Pfam" id="PF07727">
    <property type="entry name" value="RVT_2"/>
    <property type="match status" value="1"/>
</dbReference>
<proteinExistence type="predicted"/>
<dbReference type="InterPro" id="IPR001584">
    <property type="entry name" value="Integrase_cat-core"/>
</dbReference>
<dbReference type="PANTHER" id="PTHR42648:SF26">
    <property type="entry name" value="INTEGRASE CATALYTIC DOMAIN-CONTAINING PROTEIN"/>
    <property type="match status" value="1"/>
</dbReference>
<gene>
    <name evidence="7" type="ORF">MA16_Dca020969</name>
</gene>
<feature type="compositionally biased region" description="Polar residues" evidence="5">
    <location>
        <begin position="859"/>
        <end position="874"/>
    </location>
</feature>
<dbReference type="Pfam" id="PF00665">
    <property type="entry name" value="rve"/>
    <property type="match status" value="1"/>
</dbReference>
<name>A0A2I0VFW7_9ASPA</name>
<dbReference type="GO" id="GO:0015074">
    <property type="term" value="P:DNA integration"/>
    <property type="evidence" value="ECO:0007669"/>
    <property type="project" value="InterPro"/>
</dbReference>
<keyword evidence="1" id="KW-0645">Protease</keyword>
<dbReference type="SUPFAM" id="SSF53098">
    <property type="entry name" value="Ribonuclease H-like"/>
    <property type="match status" value="1"/>
</dbReference>
<accession>A0A2I0VFW7</accession>
<reference evidence="7 8" key="2">
    <citation type="journal article" date="2017" name="Nature">
        <title>The Apostasia genome and the evolution of orchids.</title>
        <authorList>
            <person name="Zhang G.Q."/>
            <person name="Liu K.W."/>
            <person name="Li Z."/>
            <person name="Lohaus R."/>
            <person name="Hsiao Y.Y."/>
            <person name="Niu S.C."/>
            <person name="Wang J.Y."/>
            <person name="Lin Y.C."/>
            <person name="Xu Q."/>
            <person name="Chen L.J."/>
            <person name="Yoshida K."/>
            <person name="Fujiwara S."/>
            <person name="Wang Z.W."/>
            <person name="Zhang Y.Q."/>
            <person name="Mitsuda N."/>
            <person name="Wang M."/>
            <person name="Liu G.H."/>
            <person name="Pecoraro L."/>
            <person name="Huang H.X."/>
            <person name="Xiao X.J."/>
            <person name="Lin M."/>
            <person name="Wu X.Y."/>
            <person name="Wu W.L."/>
            <person name="Chen Y.Y."/>
            <person name="Chang S.B."/>
            <person name="Sakamoto S."/>
            <person name="Ohme-Takagi M."/>
            <person name="Yagi M."/>
            <person name="Zeng S.J."/>
            <person name="Shen C.Y."/>
            <person name="Yeh C.M."/>
            <person name="Luo Y.B."/>
            <person name="Tsai W.C."/>
            <person name="Van de Peer Y."/>
            <person name="Liu Z.J."/>
        </authorList>
    </citation>
    <scope>NUCLEOTIDE SEQUENCE [LARGE SCALE GENOMIC DNA]</scope>
    <source>
        <tissue evidence="7">The whole plant</tissue>
    </source>
</reference>
<evidence type="ECO:0000313" key="7">
    <source>
        <dbReference type="EMBL" id="PKU62264.1"/>
    </source>
</evidence>
<dbReference type="InterPro" id="IPR025724">
    <property type="entry name" value="GAG-pre-integrase_dom"/>
</dbReference>
<reference evidence="7 8" key="1">
    <citation type="journal article" date="2016" name="Sci. Rep.">
        <title>The Dendrobium catenatum Lindl. genome sequence provides insights into polysaccharide synthase, floral development and adaptive evolution.</title>
        <authorList>
            <person name="Zhang G.Q."/>
            <person name="Xu Q."/>
            <person name="Bian C."/>
            <person name="Tsai W.C."/>
            <person name="Yeh C.M."/>
            <person name="Liu K.W."/>
            <person name="Yoshida K."/>
            <person name="Zhang L.S."/>
            <person name="Chang S.B."/>
            <person name="Chen F."/>
            <person name="Shi Y."/>
            <person name="Su Y.Y."/>
            <person name="Zhang Y.Q."/>
            <person name="Chen L.J."/>
            <person name="Yin Y."/>
            <person name="Lin M."/>
            <person name="Huang H."/>
            <person name="Deng H."/>
            <person name="Wang Z.W."/>
            <person name="Zhu S.L."/>
            <person name="Zhao X."/>
            <person name="Deng C."/>
            <person name="Niu S.C."/>
            <person name="Huang J."/>
            <person name="Wang M."/>
            <person name="Liu G.H."/>
            <person name="Yang H.J."/>
            <person name="Xiao X.J."/>
            <person name="Hsiao Y.Y."/>
            <person name="Wu W.L."/>
            <person name="Chen Y.Y."/>
            <person name="Mitsuda N."/>
            <person name="Ohme-Takagi M."/>
            <person name="Luo Y.B."/>
            <person name="Van de Peer Y."/>
            <person name="Liu Z.J."/>
        </authorList>
    </citation>
    <scope>NUCLEOTIDE SEQUENCE [LARGE SCALE GENOMIC DNA]</scope>
    <source>
        <tissue evidence="7">The whole plant</tissue>
    </source>
</reference>
<evidence type="ECO:0000313" key="8">
    <source>
        <dbReference type="Proteomes" id="UP000233837"/>
    </source>
</evidence>
<dbReference type="GO" id="GO:0004190">
    <property type="term" value="F:aspartic-type endopeptidase activity"/>
    <property type="evidence" value="ECO:0007669"/>
    <property type="project" value="UniProtKB-KW"/>
</dbReference>
<dbReference type="EMBL" id="KZ503683">
    <property type="protein sequence ID" value="PKU62264.1"/>
    <property type="molecule type" value="Genomic_DNA"/>
</dbReference>
<organism evidence="7 8">
    <name type="scientific">Dendrobium catenatum</name>
    <dbReference type="NCBI Taxonomy" id="906689"/>
    <lineage>
        <taxon>Eukaryota</taxon>
        <taxon>Viridiplantae</taxon>
        <taxon>Streptophyta</taxon>
        <taxon>Embryophyta</taxon>
        <taxon>Tracheophyta</taxon>
        <taxon>Spermatophyta</taxon>
        <taxon>Magnoliopsida</taxon>
        <taxon>Liliopsida</taxon>
        <taxon>Asparagales</taxon>
        <taxon>Orchidaceae</taxon>
        <taxon>Epidendroideae</taxon>
        <taxon>Malaxideae</taxon>
        <taxon>Dendrobiinae</taxon>
        <taxon>Dendrobium</taxon>
    </lineage>
</organism>
<dbReference type="Pfam" id="PF13976">
    <property type="entry name" value="gag_pre-integrs"/>
    <property type="match status" value="1"/>
</dbReference>
<dbReference type="AlphaFoldDB" id="A0A2I0VFW7"/>